<organism evidence="1 3">
    <name type="scientific">Streptomyces phage LukeCage</name>
    <dbReference type="NCBI Taxonomy" id="2283304"/>
    <lineage>
        <taxon>Viruses</taxon>
        <taxon>Duplodnaviria</taxon>
        <taxon>Heunggongvirae</taxon>
        <taxon>Uroviricota</taxon>
        <taxon>Caudoviricetes</taxon>
        <taxon>Stanwilliamsviridae</taxon>
        <taxon>Boydwoodruffvirinae</taxon>
        <taxon>Karimacvirus</taxon>
        <taxon>Karimacvirus lukecage</taxon>
        <taxon>Streptomyces virus LukeCage</taxon>
    </lineage>
</organism>
<proteinExistence type="predicted"/>
<keyword evidence="3" id="KW-1185">Reference proteome</keyword>
<dbReference type="EMBL" id="MH590597">
    <property type="protein sequence ID" value="AXH69775.1"/>
    <property type="molecule type" value="Genomic_DNA"/>
</dbReference>
<evidence type="ECO:0000313" key="1">
    <source>
        <dbReference type="EMBL" id="AXH69551.1"/>
    </source>
</evidence>
<evidence type="ECO:0000313" key="3">
    <source>
        <dbReference type="Proteomes" id="UP000259834"/>
    </source>
</evidence>
<sequence>MKPMYVEQQLQKDLEELRMLLERSMTAQGNKLIASFIGAKVVFERMEKNIIESGELPTDWK</sequence>
<dbReference type="EMBL" id="MH590597">
    <property type="protein sequence ID" value="AXH69551.1"/>
    <property type="molecule type" value="Genomic_DNA"/>
</dbReference>
<protein>
    <submittedName>
        <fullName evidence="1">Uncharacterized protein</fullName>
    </submittedName>
</protein>
<dbReference type="RefSeq" id="YP_009839949.1">
    <property type="nucleotide sequence ID" value="NC_048723.1"/>
</dbReference>
<dbReference type="Proteomes" id="UP000259834">
    <property type="component" value="Segment"/>
</dbReference>
<name>A0A345MG70_9CAUD</name>
<dbReference type="GeneID" id="55610012"/>
<dbReference type="KEGG" id="vg:55610012"/>
<accession>A0A345MG70</accession>
<evidence type="ECO:0000313" key="2">
    <source>
        <dbReference type="EMBL" id="AXH69775.1"/>
    </source>
</evidence>
<reference evidence="1 3" key="1">
    <citation type="submission" date="2018-07" db="EMBL/GenBank/DDBJ databases">
        <authorList>
            <person name="Gillick B.D."/>
            <person name="Moore J."/>
            <person name="Davilla D."/>
            <person name="Asghedom D."/>
            <person name="Smith B.R."/>
            <person name="Klug H."/>
            <person name="Hughes L.E."/>
            <person name="Garlena R.A."/>
            <person name="Russell D.A."/>
            <person name="Pope W.H."/>
            <person name="Jacobs-Sera D."/>
            <person name="Hatfull G.F."/>
        </authorList>
    </citation>
    <scope>NUCLEOTIDE SEQUENCE [LARGE SCALE GENOMIC DNA]</scope>
</reference>
<gene>
    <name evidence="1" type="primary">24</name>
    <name evidence="2" type="synonym">287</name>
    <name evidence="1" type="ORF">SEA_LUKECAGE_24</name>
    <name evidence="2" type="ORF">SEA_LUKECAGE_287</name>
</gene>